<protein>
    <submittedName>
        <fullName evidence="2">Uncharacterized protein</fullName>
    </submittedName>
</protein>
<dbReference type="PATRIC" id="fig|1283301.3.peg.372"/>
<keyword evidence="1" id="KW-0472">Membrane</keyword>
<dbReference type="AlphaFoldDB" id="S4MZ88"/>
<keyword evidence="3" id="KW-1185">Reference proteome</keyword>
<dbReference type="HOGENOM" id="CLU_3205577_0_0_11"/>
<feature type="transmembrane region" description="Helical" evidence="1">
    <location>
        <begin position="20"/>
        <end position="42"/>
    </location>
</feature>
<dbReference type="EMBL" id="AOPY01001200">
    <property type="protein sequence ID" value="EPJ42556.1"/>
    <property type="molecule type" value="Genomic_DNA"/>
</dbReference>
<evidence type="ECO:0000313" key="3">
    <source>
        <dbReference type="Proteomes" id="UP000015001"/>
    </source>
</evidence>
<evidence type="ECO:0000256" key="1">
    <source>
        <dbReference type="SAM" id="Phobius"/>
    </source>
</evidence>
<name>S4MZ88_9ACTN</name>
<reference evidence="2 3" key="1">
    <citation type="submission" date="2013-02" db="EMBL/GenBank/DDBJ databases">
        <title>Draft Genome Sequence of Streptomyces afghaniensis, Which Produces Compounds of the Julimycin B-Complex.</title>
        <authorList>
            <person name="Gruening B.A."/>
            <person name="Praeg A."/>
            <person name="Erxleben A."/>
            <person name="Guenther S."/>
            <person name="Fiedler H.-P."/>
            <person name="Goodfellow M."/>
            <person name="Mueller M."/>
        </authorList>
    </citation>
    <scope>NUCLEOTIDE SEQUENCE [LARGE SCALE GENOMIC DNA]</scope>
    <source>
        <strain evidence="2 3">772</strain>
    </source>
</reference>
<dbReference type="Proteomes" id="UP000015001">
    <property type="component" value="Unassembled WGS sequence"/>
</dbReference>
<keyword evidence="1" id="KW-0812">Transmembrane</keyword>
<gene>
    <name evidence="2" type="ORF">STAFG_0388</name>
</gene>
<accession>S4MZ88</accession>
<organism evidence="2 3">
    <name type="scientific">Streptomyces afghaniensis 772</name>
    <dbReference type="NCBI Taxonomy" id="1283301"/>
    <lineage>
        <taxon>Bacteria</taxon>
        <taxon>Bacillati</taxon>
        <taxon>Actinomycetota</taxon>
        <taxon>Actinomycetes</taxon>
        <taxon>Kitasatosporales</taxon>
        <taxon>Streptomycetaceae</taxon>
        <taxon>Streptomyces</taxon>
    </lineage>
</organism>
<proteinExistence type="predicted"/>
<sequence>MASYDPSKGVPEQIFGAAKAFGASATLLVFVQGMIGAATGFIDPV</sequence>
<evidence type="ECO:0000313" key="2">
    <source>
        <dbReference type="EMBL" id="EPJ42556.1"/>
    </source>
</evidence>
<keyword evidence="1" id="KW-1133">Transmembrane helix</keyword>
<comment type="caution">
    <text evidence="2">The sequence shown here is derived from an EMBL/GenBank/DDBJ whole genome shotgun (WGS) entry which is preliminary data.</text>
</comment>